<feature type="transmembrane region" description="Helical" evidence="8">
    <location>
        <begin position="433"/>
        <end position="452"/>
    </location>
</feature>
<proteinExistence type="inferred from homology"/>
<dbReference type="InterPro" id="IPR037294">
    <property type="entry name" value="ABC_BtuC-like"/>
</dbReference>
<feature type="transmembrane region" description="Helical" evidence="8">
    <location>
        <begin position="237"/>
        <end position="270"/>
    </location>
</feature>
<comment type="subcellular location">
    <subcellularLocation>
        <location evidence="1">Cell membrane</location>
        <topology evidence="1">Multi-pass membrane protein</topology>
    </subcellularLocation>
</comment>
<feature type="transmembrane region" description="Helical" evidence="8">
    <location>
        <begin position="529"/>
        <end position="550"/>
    </location>
</feature>
<dbReference type="Gene3D" id="1.10.3470.10">
    <property type="entry name" value="ABC transporter involved in vitamin B12 uptake, BtuC"/>
    <property type="match status" value="2"/>
</dbReference>
<dbReference type="CDD" id="cd06550">
    <property type="entry name" value="TM_ABC_iron-siderophores_like"/>
    <property type="match status" value="2"/>
</dbReference>
<dbReference type="EMBL" id="BMZQ01000004">
    <property type="protein sequence ID" value="GHD21821.1"/>
    <property type="molecule type" value="Genomic_DNA"/>
</dbReference>
<keyword evidence="5 8" id="KW-0812">Transmembrane</keyword>
<feature type="transmembrane region" description="Helical" evidence="8">
    <location>
        <begin position="643"/>
        <end position="665"/>
    </location>
</feature>
<feature type="transmembrane region" description="Helical" evidence="8">
    <location>
        <begin position="557"/>
        <end position="573"/>
    </location>
</feature>
<dbReference type="Pfam" id="PF01032">
    <property type="entry name" value="FecCD"/>
    <property type="match status" value="2"/>
</dbReference>
<comment type="caution">
    <text evidence="9">The sequence shown here is derived from an EMBL/GenBank/DDBJ whole genome shotgun (WGS) entry which is preliminary data.</text>
</comment>
<evidence type="ECO:0000256" key="7">
    <source>
        <dbReference type="ARBA" id="ARBA00023136"/>
    </source>
</evidence>
<feature type="transmembrane region" description="Helical" evidence="8">
    <location>
        <begin position="147"/>
        <end position="172"/>
    </location>
</feature>
<dbReference type="SUPFAM" id="SSF81345">
    <property type="entry name" value="ABC transporter involved in vitamin B12 uptake, BtuC"/>
    <property type="match status" value="2"/>
</dbReference>
<feature type="transmembrane region" description="Helical" evidence="8">
    <location>
        <begin position="16"/>
        <end position="36"/>
    </location>
</feature>
<feature type="transmembrane region" description="Helical" evidence="8">
    <location>
        <begin position="282"/>
        <end position="304"/>
    </location>
</feature>
<evidence type="ECO:0000256" key="4">
    <source>
        <dbReference type="ARBA" id="ARBA00022475"/>
    </source>
</evidence>
<keyword evidence="6 8" id="KW-1133">Transmembrane helix</keyword>
<dbReference type="Proteomes" id="UP000630142">
    <property type="component" value="Unassembled WGS sequence"/>
</dbReference>
<feature type="transmembrane region" description="Helical" evidence="8">
    <location>
        <begin position="401"/>
        <end position="421"/>
    </location>
</feature>
<dbReference type="AlphaFoldDB" id="A0A8J3GMV9"/>
<feature type="transmembrane region" description="Helical" evidence="8">
    <location>
        <begin position="458"/>
        <end position="478"/>
    </location>
</feature>
<evidence type="ECO:0000256" key="5">
    <source>
        <dbReference type="ARBA" id="ARBA00022692"/>
    </source>
</evidence>
<reference evidence="9" key="1">
    <citation type="journal article" date="2014" name="Int. J. Syst. Evol. Microbiol.">
        <title>Complete genome sequence of Corynebacterium casei LMG S-19264T (=DSM 44701T), isolated from a smear-ripened cheese.</title>
        <authorList>
            <consortium name="US DOE Joint Genome Institute (JGI-PGF)"/>
            <person name="Walter F."/>
            <person name="Albersmeier A."/>
            <person name="Kalinowski J."/>
            <person name="Ruckert C."/>
        </authorList>
    </citation>
    <scope>NUCLEOTIDE SEQUENCE</scope>
    <source>
        <strain evidence="9">KCTC 42249</strain>
    </source>
</reference>
<feature type="transmembrane region" description="Helical" evidence="8">
    <location>
        <begin position="124"/>
        <end position="141"/>
    </location>
</feature>
<evidence type="ECO:0000313" key="10">
    <source>
        <dbReference type="Proteomes" id="UP000630142"/>
    </source>
</evidence>
<feature type="transmembrane region" description="Helical" evidence="8">
    <location>
        <begin position="490"/>
        <end position="509"/>
    </location>
</feature>
<evidence type="ECO:0000256" key="1">
    <source>
        <dbReference type="ARBA" id="ARBA00004651"/>
    </source>
</evidence>
<feature type="transmembrane region" description="Helical" evidence="8">
    <location>
        <begin position="616"/>
        <end position="637"/>
    </location>
</feature>
<dbReference type="PANTHER" id="PTHR30472:SF37">
    <property type="entry name" value="FE(3+) DICITRATE TRANSPORT SYSTEM PERMEASE PROTEIN FECD-RELATED"/>
    <property type="match status" value="1"/>
</dbReference>
<organism evidence="9 10">
    <name type="scientific">Tianweitania populi</name>
    <dbReference type="NCBI Taxonomy" id="1607949"/>
    <lineage>
        <taxon>Bacteria</taxon>
        <taxon>Pseudomonadati</taxon>
        <taxon>Pseudomonadota</taxon>
        <taxon>Alphaproteobacteria</taxon>
        <taxon>Hyphomicrobiales</taxon>
        <taxon>Phyllobacteriaceae</taxon>
        <taxon>Tianweitania</taxon>
    </lineage>
</organism>
<feature type="transmembrane region" description="Helical" evidence="8">
    <location>
        <begin position="579"/>
        <end position="604"/>
    </location>
</feature>
<keyword evidence="7 8" id="KW-0472">Membrane</keyword>
<dbReference type="PANTHER" id="PTHR30472">
    <property type="entry name" value="FERRIC ENTEROBACTIN TRANSPORT SYSTEM PERMEASE PROTEIN"/>
    <property type="match status" value="1"/>
</dbReference>
<evidence type="ECO:0000256" key="3">
    <source>
        <dbReference type="ARBA" id="ARBA00022448"/>
    </source>
</evidence>
<evidence type="ECO:0000256" key="8">
    <source>
        <dbReference type="SAM" id="Phobius"/>
    </source>
</evidence>
<dbReference type="InterPro" id="IPR000522">
    <property type="entry name" value="ABC_transptr_permease_BtuC"/>
</dbReference>
<protein>
    <submittedName>
        <fullName evidence="9">Fe3+-hydroxamate ABC transporter permease FhuB</fullName>
    </submittedName>
</protein>
<keyword evidence="4" id="KW-1003">Cell membrane</keyword>
<reference evidence="9" key="2">
    <citation type="submission" date="2020-09" db="EMBL/GenBank/DDBJ databases">
        <authorList>
            <person name="Sun Q."/>
            <person name="Kim S."/>
        </authorList>
    </citation>
    <scope>NUCLEOTIDE SEQUENCE</scope>
    <source>
        <strain evidence="9">KCTC 42249</strain>
    </source>
</reference>
<keyword evidence="3" id="KW-0813">Transport</keyword>
<dbReference type="GO" id="GO:0005886">
    <property type="term" value="C:plasma membrane"/>
    <property type="evidence" value="ECO:0007669"/>
    <property type="project" value="UniProtKB-SubCell"/>
</dbReference>
<feature type="transmembrane region" description="Helical" evidence="8">
    <location>
        <begin position="57"/>
        <end position="83"/>
    </location>
</feature>
<name>A0A8J3GMV9_9HYPH</name>
<evidence type="ECO:0000256" key="6">
    <source>
        <dbReference type="ARBA" id="ARBA00022989"/>
    </source>
</evidence>
<comment type="similarity">
    <text evidence="2">Belongs to the binding-protein-dependent transport system permease family. FecCD subfamily.</text>
</comment>
<sequence>MISSPLNKAHRQLPHGPALLALMLVIPILILGAMLLSSKLPMLWQPPSAAYDPDRMVFLYSTLPRLVMAVLCGGALAASGAILQQVLRNPLASPTTLGIDAGARLALALATLFFPALFGWGRDVVALLGSSLAACLVFALARRQDFAPIPLVLSGLLVGLYCGALASILALIDSRWLASLFIWGGGSLSQQSWQPTVDLSIRLALAAPFAVFLLRPLTLLELGDDAARGLGLPVSRLRLGAVALAVVLSAFTVSAVGVIGFVGLVAPILTRLAGARDFTARLVWSTLIGALLLLLTDLLVQYGAGASSDLLPTGAVTAILGSPILLWLLPRLQASMRPSSGHTSGTRAARLNNSQNRLVMAALAVGLLGLVLVVLFFGRAPDGSWHWLAQTELSTALPWRWPRSLAVASAGALLATAGFVLQRLTGNEMASPEILGISAGSTFAVAIGLFVIGDMSSVEAFLAAMAGAAATLFLVLLLGRRAGFAPERMLLAGIAISALLDAVIGMLSATGDPRSFQLLSWMSGVASGVQPVGAASAAVVAALMLAVTLLARRPIELLALGAPSAGGLGLNVRSVHLLLLALAAIATAAATPLVGPLTFAGLIAPHLVRLTGVRGALPSLLGSACAGATILLAADWLARVCAFPFQLPTGLVACLVGAPVLLWLLQRRA</sequence>
<dbReference type="GO" id="GO:0022857">
    <property type="term" value="F:transmembrane transporter activity"/>
    <property type="evidence" value="ECO:0007669"/>
    <property type="project" value="InterPro"/>
</dbReference>
<dbReference type="GO" id="GO:0033214">
    <property type="term" value="P:siderophore-iron import into cell"/>
    <property type="evidence" value="ECO:0007669"/>
    <property type="project" value="TreeGrafter"/>
</dbReference>
<accession>A0A8J3GMV9</accession>
<keyword evidence="10" id="KW-1185">Reference proteome</keyword>
<evidence type="ECO:0000313" key="9">
    <source>
        <dbReference type="EMBL" id="GHD21821.1"/>
    </source>
</evidence>
<evidence type="ECO:0000256" key="2">
    <source>
        <dbReference type="ARBA" id="ARBA00007935"/>
    </source>
</evidence>
<gene>
    <name evidence="9" type="ORF">GCM10016234_35510</name>
</gene>
<feature type="transmembrane region" description="Helical" evidence="8">
    <location>
        <begin position="358"/>
        <end position="381"/>
    </location>
</feature>
<feature type="transmembrane region" description="Helical" evidence="8">
    <location>
        <begin position="310"/>
        <end position="329"/>
    </location>
</feature>
<dbReference type="NCBIfam" id="NF007866">
    <property type="entry name" value="PRK10577.1-2"/>
    <property type="match status" value="1"/>
</dbReference>
<feature type="transmembrane region" description="Helical" evidence="8">
    <location>
        <begin position="95"/>
        <end position="117"/>
    </location>
</feature>